<dbReference type="AlphaFoldDB" id="A0A3L6SMU3"/>
<reference evidence="21" key="1">
    <citation type="journal article" date="2019" name="Nat. Commun.">
        <title>The genome of broomcorn millet.</title>
        <authorList>
            <person name="Zou C."/>
            <person name="Miki D."/>
            <person name="Li D."/>
            <person name="Tang Q."/>
            <person name="Xiao L."/>
            <person name="Rajput S."/>
            <person name="Deng P."/>
            <person name="Jia W."/>
            <person name="Huang R."/>
            <person name="Zhang M."/>
            <person name="Sun Y."/>
            <person name="Hu J."/>
            <person name="Fu X."/>
            <person name="Schnable P.S."/>
            <person name="Li F."/>
            <person name="Zhang H."/>
            <person name="Feng B."/>
            <person name="Zhu X."/>
            <person name="Liu R."/>
            <person name="Schnable J.C."/>
            <person name="Zhu J.-K."/>
            <person name="Zhang H."/>
        </authorList>
    </citation>
    <scope>NUCLEOTIDE SEQUENCE [LARGE SCALE GENOMIC DNA]</scope>
</reference>
<keyword evidence="15" id="KW-0456">Lyase</keyword>
<dbReference type="EC" id="4.2.3.1" evidence="7"/>
<gene>
    <name evidence="20" type="ORF">C2845_PM07G19600</name>
</gene>
<evidence type="ECO:0000313" key="21">
    <source>
        <dbReference type="Proteomes" id="UP000275267"/>
    </source>
</evidence>
<comment type="caution">
    <text evidence="20">The sequence shown here is derived from an EMBL/GenBank/DDBJ whole genome shotgun (WGS) entry which is preliminary data.</text>
</comment>
<evidence type="ECO:0000256" key="17">
    <source>
        <dbReference type="PIRSR" id="PIRSR604450-51"/>
    </source>
</evidence>
<dbReference type="Pfam" id="PF00291">
    <property type="entry name" value="PALP"/>
    <property type="match status" value="1"/>
</dbReference>
<evidence type="ECO:0000256" key="14">
    <source>
        <dbReference type="ARBA" id="ARBA00022946"/>
    </source>
</evidence>
<evidence type="ECO:0000256" key="16">
    <source>
        <dbReference type="ARBA" id="ARBA00049144"/>
    </source>
</evidence>
<dbReference type="InterPro" id="IPR050214">
    <property type="entry name" value="Cys_Synth/Cystath_Beta-Synth"/>
</dbReference>
<keyword evidence="9" id="KW-0028">Amino-acid biosynthesis</keyword>
<evidence type="ECO:0000256" key="4">
    <source>
        <dbReference type="ARBA" id="ARBA00004979"/>
    </source>
</evidence>
<feature type="compositionally biased region" description="Low complexity" evidence="18">
    <location>
        <begin position="1"/>
        <end position="14"/>
    </location>
</feature>
<comment type="similarity">
    <text evidence="5">Belongs to the threonine synthase family.</text>
</comment>
<comment type="subcellular location">
    <subcellularLocation>
        <location evidence="3">Plastid</location>
        <location evidence="3">Chloroplast</location>
    </subcellularLocation>
</comment>
<dbReference type="InterPro" id="IPR036052">
    <property type="entry name" value="TrpB-like_PALP_sf"/>
</dbReference>
<dbReference type="OrthoDB" id="7773036at2759"/>
<keyword evidence="11" id="KW-0949">S-adenosyl-L-methionine</keyword>
<comment type="function">
    <text evidence="2">Catalyzes the gamma-elimination of phosphate from L-phosphohomoserine and the beta-addition of water to produce L-threonine.</text>
</comment>
<feature type="modified residue" description="N6-(pyridoxal phosphate)lysine" evidence="17">
    <location>
        <position position="209"/>
    </location>
</feature>
<evidence type="ECO:0000256" key="8">
    <source>
        <dbReference type="ARBA" id="ARBA00022528"/>
    </source>
</evidence>
<comment type="cofactor">
    <cofactor evidence="1 17">
        <name>pyridoxal 5'-phosphate</name>
        <dbReference type="ChEBI" id="CHEBI:597326"/>
    </cofactor>
</comment>
<evidence type="ECO:0000256" key="6">
    <source>
        <dbReference type="ARBA" id="ARBA00011738"/>
    </source>
</evidence>
<keyword evidence="14" id="KW-0809">Transit peptide</keyword>
<dbReference type="GO" id="GO:0009088">
    <property type="term" value="P:threonine biosynthetic process"/>
    <property type="evidence" value="ECO:0007669"/>
    <property type="project" value="UniProtKB-UniPathway"/>
</dbReference>
<dbReference type="InterPro" id="IPR004450">
    <property type="entry name" value="Thr_synthase-like"/>
</dbReference>
<dbReference type="CDD" id="cd01563">
    <property type="entry name" value="Thr-synth_1"/>
    <property type="match status" value="1"/>
</dbReference>
<evidence type="ECO:0000256" key="3">
    <source>
        <dbReference type="ARBA" id="ARBA00004229"/>
    </source>
</evidence>
<organism evidence="20 21">
    <name type="scientific">Panicum miliaceum</name>
    <name type="common">Proso millet</name>
    <name type="synonym">Broomcorn millet</name>
    <dbReference type="NCBI Taxonomy" id="4540"/>
    <lineage>
        <taxon>Eukaryota</taxon>
        <taxon>Viridiplantae</taxon>
        <taxon>Streptophyta</taxon>
        <taxon>Embryophyta</taxon>
        <taxon>Tracheophyta</taxon>
        <taxon>Spermatophyta</taxon>
        <taxon>Magnoliopsida</taxon>
        <taxon>Liliopsida</taxon>
        <taxon>Poales</taxon>
        <taxon>Poaceae</taxon>
        <taxon>PACMAD clade</taxon>
        <taxon>Panicoideae</taxon>
        <taxon>Panicodae</taxon>
        <taxon>Paniceae</taxon>
        <taxon>Panicinae</taxon>
        <taxon>Panicum</taxon>
        <taxon>Panicum sect. Panicum</taxon>
    </lineage>
</organism>
<evidence type="ECO:0000256" key="2">
    <source>
        <dbReference type="ARBA" id="ARBA00003648"/>
    </source>
</evidence>
<dbReference type="GO" id="GO:0030170">
    <property type="term" value="F:pyridoxal phosphate binding"/>
    <property type="evidence" value="ECO:0007669"/>
    <property type="project" value="InterPro"/>
</dbReference>
<keyword evidence="13 17" id="KW-0663">Pyridoxal phosphate</keyword>
<comment type="catalytic activity">
    <reaction evidence="16">
        <text>O-phospho-L-homoserine + H2O = L-threonine + phosphate</text>
        <dbReference type="Rhea" id="RHEA:10840"/>
        <dbReference type="ChEBI" id="CHEBI:15377"/>
        <dbReference type="ChEBI" id="CHEBI:43474"/>
        <dbReference type="ChEBI" id="CHEBI:57590"/>
        <dbReference type="ChEBI" id="CHEBI:57926"/>
        <dbReference type="EC" id="4.2.3.1"/>
    </reaction>
</comment>
<dbReference type="PROSITE" id="PS00165">
    <property type="entry name" value="DEHYDRATASE_SER_THR"/>
    <property type="match status" value="1"/>
</dbReference>
<keyword evidence="10" id="KW-0934">Plastid</keyword>
<dbReference type="UniPathway" id="UPA00050">
    <property type="reaction ID" value="UER00065"/>
</dbReference>
<protein>
    <recommendedName>
        <fullName evidence="7">threonine synthase</fullName>
        <ecNumber evidence="7">4.2.3.1</ecNumber>
    </recommendedName>
</protein>
<evidence type="ECO:0000256" key="9">
    <source>
        <dbReference type="ARBA" id="ARBA00022605"/>
    </source>
</evidence>
<dbReference type="NCBIfam" id="TIGR00260">
    <property type="entry name" value="thrC"/>
    <property type="match status" value="1"/>
</dbReference>
<comment type="pathway">
    <text evidence="4">Amino-acid biosynthesis; L-threonine biosynthesis; L-threonine from L-aspartate: step 5/5.</text>
</comment>
<dbReference type="EMBL" id="PQIB02000004">
    <property type="protein sequence ID" value="RLN23938.1"/>
    <property type="molecule type" value="Genomic_DNA"/>
</dbReference>
<dbReference type="PANTHER" id="PTHR10314">
    <property type="entry name" value="CYSTATHIONINE BETA-SYNTHASE"/>
    <property type="match status" value="1"/>
</dbReference>
<keyword evidence="8" id="KW-0150">Chloroplast</keyword>
<sequence>MATSAASASSLSLLFSQPHSRHPSAHRRPAPGGPHLRLPARASRVRCASSSDAAATATKHRRPAEENIRQEAARLRGPAQGFSAWYEPFPPAPGGDPNERYSLDEVVYRSSSGGLLDVRHDMEALARYPGSYWRDLFDSRVGRTAWPYGSGVWSKKEFVLPEIDSDHIVSLFEGNSNLFWAERLGREHLGGMNDLWVKHCGISHTGSFKDLGMTVLVSQVNRLRRAPLSRPIAGVGCASTGDTSAALSAYCAAAGIPAIVFLPADRISLQQLIQPIANGATVLSLDTDFDGCMRLIREVTAELPIYLANSLNSLRLEGQKTAAIEILQQFNWQVPDWVIVPGGNLGNIYAFYKGFEMCRVLGLVDRVPRLVCAQAANANPLYRYYKSGWTDFQPQVAETTFASAIQIGDPVSVDRAVVALKATDGIVEEATEEELMDATALADHTGMFACPHTGVALAALFKLRDQRIIGPNDRTVVVSTAHGLKFTQSKIDYHDKKIQGMLCQYANPPINVKADFASVMDVLQKNLNVMVGEHDNMIWFKDPSYLLVLGLEALLVIGQSG</sequence>
<feature type="compositionally biased region" description="Low complexity" evidence="18">
    <location>
        <begin position="40"/>
        <end position="57"/>
    </location>
</feature>
<dbReference type="SUPFAM" id="SSF53686">
    <property type="entry name" value="Tryptophan synthase beta subunit-like PLP-dependent enzymes"/>
    <property type="match status" value="1"/>
</dbReference>
<evidence type="ECO:0000256" key="13">
    <source>
        <dbReference type="ARBA" id="ARBA00022898"/>
    </source>
</evidence>
<dbReference type="GO" id="GO:0004795">
    <property type="term" value="F:threonine synthase activity"/>
    <property type="evidence" value="ECO:0007669"/>
    <property type="project" value="UniProtKB-EC"/>
</dbReference>
<dbReference type="FunFam" id="3.40.50.1100:FF:000030">
    <property type="entry name" value="Threonine synthase 1, chloroplastic"/>
    <property type="match status" value="1"/>
</dbReference>
<evidence type="ECO:0000256" key="18">
    <source>
        <dbReference type="SAM" id="MobiDB-lite"/>
    </source>
</evidence>
<name>A0A3L6SMU3_PANMI</name>
<evidence type="ECO:0000259" key="19">
    <source>
        <dbReference type="Pfam" id="PF00291"/>
    </source>
</evidence>
<evidence type="ECO:0000256" key="11">
    <source>
        <dbReference type="ARBA" id="ARBA00022691"/>
    </source>
</evidence>
<keyword evidence="12" id="KW-0791">Threonine biosynthesis</keyword>
<feature type="domain" description="Tryptophan synthase beta chain-like PALP" evidence="19">
    <location>
        <begin position="169"/>
        <end position="480"/>
    </location>
</feature>
<evidence type="ECO:0000256" key="1">
    <source>
        <dbReference type="ARBA" id="ARBA00001933"/>
    </source>
</evidence>
<evidence type="ECO:0000256" key="10">
    <source>
        <dbReference type="ARBA" id="ARBA00022640"/>
    </source>
</evidence>
<dbReference type="Proteomes" id="UP000275267">
    <property type="component" value="Unassembled WGS sequence"/>
</dbReference>
<comment type="subunit">
    <text evidence="6">Homodimer.</text>
</comment>
<feature type="compositionally biased region" description="Basic residues" evidence="18">
    <location>
        <begin position="19"/>
        <end position="29"/>
    </location>
</feature>
<dbReference type="GO" id="GO:0009507">
    <property type="term" value="C:chloroplast"/>
    <property type="evidence" value="ECO:0007669"/>
    <property type="project" value="UniProtKB-SubCell"/>
</dbReference>
<evidence type="ECO:0000256" key="15">
    <source>
        <dbReference type="ARBA" id="ARBA00023239"/>
    </source>
</evidence>
<evidence type="ECO:0000256" key="5">
    <source>
        <dbReference type="ARBA" id="ARBA00005517"/>
    </source>
</evidence>
<evidence type="ECO:0000256" key="7">
    <source>
        <dbReference type="ARBA" id="ARBA00013028"/>
    </source>
</evidence>
<dbReference type="Gene3D" id="3.40.50.1100">
    <property type="match status" value="2"/>
</dbReference>
<keyword evidence="21" id="KW-1185">Reference proteome</keyword>
<accession>A0A3L6SMU3</accession>
<evidence type="ECO:0000313" key="20">
    <source>
        <dbReference type="EMBL" id="RLN23938.1"/>
    </source>
</evidence>
<proteinExistence type="inferred from homology"/>
<evidence type="ECO:0000256" key="12">
    <source>
        <dbReference type="ARBA" id="ARBA00022697"/>
    </source>
</evidence>
<dbReference type="STRING" id="4540.A0A3L6SMU3"/>
<dbReference type="InterPro" id="IPR001926">
    <property type="entry name" value="TrpB-like_PALP"/>
</dbReference>
<feature type="region of interest" description="Disordered" evidence="18">
    <location>
        <begin position="1"/>
        <end position="67"/>
    </location>
</feature>
<dbReference type="InterPro" id="IPR000634">
    <property type="entry name" value="Ser/Thr_deHydtase_PyrdxlP-BS"/>
</dbReference>